<keyword evidence="4 8" id="KW-1133">Transmembrane helix</keyword>
<feature type="transmembrane region" description="Helical" evidence="8">
    <location>
        <begin position="1946"/>
        <end position="1972"/>
    </location>
</feature>
<feature type="domain" description="ABC3 transporter permease C-terminal" evidence="9">
    <location>
        <begin position="1862"/>
        <end position="1972"/>
    </location>
</feature>
<dbReference type="InterPro" id="IPR003838">
    <property type="entry name" value="ABC3_permease_C"/>
</dbReference>
<feature type="transmembrane region" description="Helical" evidence="8">
    <location>
        <begin position="1858"/>
        <end position="1878"/>
    </location>
</feature>
<feature type="domain" description="ABC3 transporter permease C-terminal" evidence="9">
    <location>
        <begin position="2650"/>
        <end position="2766"/>
    </location>
</feature>
<dbReference type="GeneID" id="94493344"/>
<protein>
    <submittedName>
        <fullName evidence="10">ABC transporter permease</fullName>
    </submittedName>
</protein>
<sequence length="2776" mass="317216">MRRLFKEVFKSLAKNKVTLICLTILIFLTTFLFTLLNDVKTTYSRTINSYDKVSRLHDLTADLDINPSGIVPKGGFNQIDKDNQKELKEPIKFESSKNGSDISYSLSLLEKDRQFIKLKNKFENWNISDDNYYISTEDFMNFFYEKKFNNTSSAEFELLKENPNFANIRDFKFSGNNRHFKLYQKIGDKFQQITEEKAANVSDSFTFKKTVTLNTILNIGFAPRDSHGLLINGKKDFVYASSPLYLNIETKEASFSNVDYNQWKQAGKLAIISAEDVLKILGFEKDANGNKWYYNSTSATKDINFASGHQTTNEKIDSTTKLENNFKLTHYLSTNQIKVSTPKFVEFEANKTYKLPKDWIRKVEILTTYNWYRFILNWDEIADEKKSNWKGSYYKFIAHLKQTNPEKYKEISYFSYWNKTVTTKYQIGEGKQEVHSQILAIEKQDAITPFSNPWTGGNANKKIPNDKSNLSHDNKNNIKQVEFSRTGADDITDNEFAQISDLSKLKLHQDFIRTNSINYARTAIINDLKKLVGEENLGLRQTLTVETVNEETSKKNVFHFVNSGDKDRKIWGIEQNVGKLYNETLNPGYLNKSIQDQNVENFILKPKLGDPNIQKIPSVYTRPLIDNIFKSFTPDVNYFNADIRFTNYYDFLPKTKIPYLINGKILVITTAKSEPKNPNGAQIIGAIAMPQPGKYILLKHSQIEGFTNEKVWNKAIVDNKETMTLDELYNYLILQDYTIRGEIGPNGWAQVNPIFKNSISLPISFGSISSELSQEIIQKKTITGLIQRVRSIILKSDFGKLISKDDWYRLFDAISKSIESNDFHTLLAVAKTNNEILTKVIIDVLKYLNEPIDHSNNKNLEFTNMNTNAFIKNILNGVIDYLEKQYISSGETVEKRDAYLVEQINQLSSILNFNTMFIIPQLRMTMSDLLNFIKDKSKIFAALKGIVNSFDFIKFSTIAQEWYRNHPYKPFTSTDQEYWSLSPSRIALMFLQSIDEYEFKNALKLIIEQIDFQAILDPNKNSSIYKKWLAAKDFAGEKVSDEDKAKISSLFKKLNGDAHTPYKNINDGLFELISNMSLENFNESISKLITKVTSTITANGKIYKNYNTEVLDQSDYLAAFLSSINSAGKINQIQNAFIKMFNLSKATSKIIPGLNIAIPWKDDNKISIFDLLGLTGFSLPKIQKKDNSKTNVSIDPYNIDDINILLKKTQNAITTKQNISLTSNEYDFVKNYVLADNFDFNDLNKLKSKLLQYKEYVEKLIIKKYASESGNYNFANNYVMPETYGDLAYSSALFNPTNETKNKDLLKLLHAGMGNVLAGAMLKSNNDIIRNELVLYSLWIKLGYHLNHLGDVREEIILNKETGEKYIEKKYNKYLSYDQIRTVLIKLFELGQDSEITAAMLNYDEVINQIQNIGLEKDGEQLLKASFAHTQAAKANRKIIELINGNKFNQYFNELKAAGISDKAISGIKNILLSNSNELVYNFGYIASSKQMPTRYITSLRTFLESFIKSNSKGILNPLITSDYVFDLIYKQTIDASALASHLSLLNVPRNILNPFTFMSFPQIIAYYMLSPDANNGNLSYVVSKIFNNLYGVDIKDIKNEILAITQVFTRDIREVDSKSDAAVRLDVAQFNNLFNNVLKNKDGKDMIIFGLNITSTLREALRKVIEPIVVSNVISYSDSGSYLAKVNYGYLNANKKEVYRGDISEYLSNPYQMQLFISKLDEKYKIKINTQEYLIIGIENTADYLYPVVNEENIQVDVNTQAIVFVNAKGFDRIYSAYPTFALKSYALIKSPTDKKGKYLSEKSPKELQKQINDVIDKVAPGTFKKVFLKDEQDSINPERYIRIVTIRSIVASIRNATVWLITILTLLVAFIVYFIIKRYIEARNKVVGILRAQGYKTSEIAFSFCAFGWIPAAVGGIFGYIVGFSLQRQAMGILASYWTLESNIIAFDIFSLLGTIVIPLLFVSILIYIITQISVRKKATELMNGLTEVAVGNFAQKISSMFRKLPIKLRYIASLALNNFWKMFSLFLAFSTTSLISMFFLSSANVFNKTISKTYEDRLYKFKLDLESPTTEGGPYVTYDKGDLPALLYVPNDLAGNSSSNGSQLDYDNPNFLRPGGSFNTDTVNKPYAPTVLTKSSLDILLDLSVELSPWDITYANMPETQRARVAQIFKRVSLKMQNTQNLINTARLKTNDFYDLTNADIEEIICVRNIDKFVSDLKQGKPEDLTNRTSFFYFIAPPYWETSPSADSKITEKFNYVEWDAENQIYLKPKKVSTSRFREEYRNFLINAYKKIDANDFFVSFGGVFWNKATNEKYTYASTLINGKENRIYGYRKDSKFIKLTNEKGENLTHKLYDYDYKFDSNEDIPIILNEVASRKHKLKINSTFEVNLLNHVDRFSHLALQQIAPKTKYRFKVIGISQTYINTEFTTRKDILDHILGYDTLTNRLRNSRKFELNNLINFDPKNKEKYQKEFNNKYEAFNGILSNDKTPVQTIDTLTTYSSTGFWGALSSVDIASMTDHEVWNFFKRIFISDSGLKYISVFEHNINAYNEAHPELSQKLVYKDILKKILGNVSDSDLSDYISKKFESLPEKHKITARAILTKFYGTQPNAIYGKNIMYGASFDVNSKDIEAGFIAGISQTVNIILVAFIIISLLISIIILIAITNIMIASNQRAIATFSVLGYSNKEKIFLFFFNFVPAILLACLIMIPVTLSLIVLFNAFMMATSQVVLPLVLHSSTIILSAVICLSVFIATSIATWKSLNKVKAVDALKGK</sequence>
<gene>
    <name evidence="10" type="ORF">R9B83_00495</name>
</gene>
<feature type="compositionally biased region" description="Basic and acidic residues" evidence="7">
    <location>
        <begin position="463"/>
        <end position="473"/>
    </location>
</feature>
<comment type="similarity">
    <text evidence="6">Belongs to the ABC-4 integral membrane protein family.</text>
</comment>
<feature type="transmembrane region" description="Helical" evidence="8">
    <location>
        <begin position="2741"/>
        <end position="2761"/>
    </location>
</feature>
<evidence type="ECO:0000256" key="8">
    <source>
        <dbReference type="SAM" id="Phobius"/>
    </source>
</evidence>
<dbReference type="RefSeq" id="WP_140031428.1">
    <property type="nucleotide sequence ID" value="NZ_CP137845.1"/>
</dbReference>
<feature type="region of interest" description="Disordered" evidence="7">
    <location>
        <begin position="453"/>
        <end position="473"/>
    </location>
</feature>
<dbReference type="PANTHER" id="PTHR30572">
    <property type="entry name" value="MEMBRANE COMPONENT OF TRANSPORTER-RELATED"/>
    <property type="match status" value="1"/>
</dbReference>
<keyword evidence="11" id="KW-1185">Reference proteome</keyword>
<organism evidence="10 11">
    <name type="scientific">Metamycoplasma equirhinis</name>
    <dbReference type="NCBI Taxonomy" id="92402"/>
    <lineage>
        <taxon>Bacteria</taxon>
        <taxon>Bacillati</taxon>
        <taxon>Mycoplasmatota</taxon>
        <taxon>Mycoplasmoidales</taxon>
        <taxon>Metamycoplasmataceae</taxon>
        <taxon>Metamycoplasma</taxon>
    </lineage>
</organism>
<evidence type="ECO:0000256" key="5">
    <source>
        <dbReference type="ARBA" id="ARBA00023136"/>
    </source>
</evidence>
<evidence type="ECO:0000256" key="6">
    <source>
        <dbReference type="ARBA" id="ARBA00038076"/>
    </source>
</evidence>
<evidence type="ECO:0000256" key="7">
    <source>
        <dbReference type="SAM" id="MobiDB-lite"/>
    </source>
</evidence>
<reference evidence="10" key="1">
    <citation type="submission" date="2023-11" db="EMBL/GenBank/DDBJ databases">
        <title>Completed genome sequence of Mycoplasma equirhinis type strain M432/72.</title>
        <authorList>
            <person name="Spergser J."/>
        </authorList>
    </citation>
    <scope>NUCLEOTIDE SEQUENCE [LARGE SCALE GENOMIC DNA]</scope>
    <source>
        <strain evidence="10">M432/72</strain>
    </source>
</reference>
<dbReference type="Proteomes" id="UP001303601">
    <property type="component" value="Chromosome"/>
</dbReference>
<name>A0ABZ0PAR4_9BACT</name>
<keyword evidence="5 8" id="KW-0472">Membrane</keyword>
<evidence type="ECO:0000313" key="10">
    <source>
        <dbReference type="EMBL" id="WPB54043.1"/>
    </source>
</evidence>
<feature type="transmembrane region" description="Helical" evidence="8">
    <location>
        <begin position="2646"/>
        <end position="2671"/>
    </location>
</feature>
<dbReference type="Pfam" id="PF02687">
    <property type="entry name" value="FtsX"/>
    <property type="match status" value="2"/>
</dbReference>
<evidence type="ECO:0000313" key="11">
    <source>
        <dbReference type="Proteomes" id="UP001303601"/>
    </source>
</evidence>
<accession>A0ABZ0PAR4</accession>
<evidence type="ECO:0000259" key="9">
    <source>
        <dbReference type="Pfam" id="PF02687"/>
    </source>
</evidence>
<dbReference type="InterPro" id="IPR050250">
    <property type="entry name" value="Macrolide_Exporter_MacB"/>
</dbReference>
<feature type="transmembrane region" description="Helical" evidence="8">
    <location>
        <begin position="2692"/>
        <end position="2721"/>
    </location>
</feature>
<proteinExistence type="inferred from homology"/>
<evidence type="ECO:0000256" key="2">
    <source>
        <dbReference type="ARBA" id="ARBA00022475"/>
    </source>
</evidence>
<evidence type="ECO:0000256" key="1">
    <source>
        <dbReference type="ARBA" id="ARBA00004651"/>
    </source>
</evidence>
<dbReference type="PANTHER" id="PTHR30572:SF4">
    <property type="entry name" value="ABC TRANSPORTER PERMEASE YTRF"/>
    <property type="match status" value="1"/>
</dbReference>
<evidence type="ECO:0000256" key="4">
    <source>
        <dbReference type="ARBA" id="ARBA00022989"/>
    </source>
</evidence>
<evidence type="ECO:0000256" key="3">
    <source>
        <dbReference type="ARBA" id="ARBA00022692"/>
    </source>
</evidence>
<feature type="transmembrane region" description="Helical" evidence="8">
    <location>
        <begin position="2022"/>
        <end position="2043"/>
    </location>
</feature>
<dbReference type="EMBL" id="CP137845">
    <property type="protein sequence ID" value="WPB54043.1"/>
    <property type="molecule type" value="Genomic_DNA"/>
</dbReference>
<feature type="transmembrane region" description="Helical" evidence="8">
    <location>
        <begin position="1902"/>
        <end position="1926"/>
    </location>
</feature>
<keyword evidence="3 8" id="KW-0812">Transmembrane</keyword>
<comment type="subcellular location">
    <subcellularLocation>
        <location evidence="1">Cell membrane</location>
        <topology evidence="1">Multi-pass membrane protein</topology>
    </subcellularLocation>
</comment>
<keyword evidence="2" id="KW-1003">Cell membrane</keyword>